<name>A0A2P5YZ38_9XANT</name>
<gene>
    <name evidence="1" type="ORF">XsacCFBP4641_19275</name>
</gene>
<dbReference type="Proteomes" id="UP000247346">
    <property type="component" value="Unassembled WGS sequence"/>
</dbReference>
<protein>
    <submittedName>
        <fullName evidence="1">Uncharacterized protein</fullName>
    </submittedName>
</protein>
<proteinExistence type="predicted"/>
<dbReference type="OrthoDB" id="5999616at2"/>
<comment type="caution">
    <text evidence="1">The sequence shown here is derived from an EMBL/GenBank/DDBJ whole genome shotgun (WGS) entry which is preliminary data.</text>
</comment>
<accession>A0A2P5YZ38</accession>
<dbReference type="RefSeq" id="WP_010343064.1">
    <property type="nucleotide sequence ID" value="NZ_CP132343.1"/>
</dbReference>
<organism evidence="1 2">
    <name type="scientific">Xanthomonas sacchari</name>
    <dbReference type="NCBI Taxonomy" id="56458"/>
    <lineage>
        <taxon>Bacteria</taxon>
        <taxon>Pseudomonadati</taxon>
        <taxon>Pseudomonadota</taxon>
        <taxon>Gammaproteobacteria</taxon>
        <taxon>Lysobacterales</taxon>
        <taxon>Lysobacteraceae</taxon>
        <taxon>Xanthomonas</taxon>
    </lineage>
</organism>
<evidence type="ECO:0000313" key="2">
    <source>
        <dbReference type="Proteomes" id="UP000247346"/>
    </source>
</evidence>
<dbReference type="AlphaFoldDB" id="A0A2P5YZ38"/>
<evidence type="ECO:0000313" key="1">
    <source>
        <dbReference type="EMBL" id="PPU80119.1"/>
    </source>
</evidence>
<reference evidence="1 2" key="1">
    <citation type="submission" date="2016-08" db="EMBL/GenBank/DDBJ databases">
        <authorList>
            <person name="Seilhamer J.J."/>
        </authorList>
    </citation>
    <scope>NUCLEOTIDE SEQUENCE [LARGE SCALE GENOMIC DNA]</scope>
    <source>
        <strain evidence="1 2">CFBP4641</strain>
    </source>
</reference>
<sequence>MRLVKPLRVLALWLVIPLGAIVQLQMVGMMRHNYKAVGAMRDQLQRSGLAQVTSLRGIPQFCEDVGFLDGFFYSYAVDVARIPDTYWATAAARRHWQRGPFDLDRQFKLEQWAEPESPLIKGCPKFPVATSSRFVVTFFYEESGKLGPQTEFTKGAGVMVYDTRTSRLYWKYSGS</sequence>
<dbReference type="GeneID" id="93876995"/>
<dbReference type="EMBL" id="MDEK01000022">
    <property type="protein sequence ID" value="PPU80119.1"/>
    <property type="molecule type" value="Genomic_DNA"/>
</dbReference>